<keyword evidence="2" id="KW-1185">Reference proteome</keyword>
<gene>
    <name evidence="1" type="ORF">AVEN_172926_1</name>
</gene>
<protein>
    <submittedName>
        <fullName evidence="1">Uncharacterized protein</fullName>
    </submittedName>
</protein>
<evidence type="ECO:0000313" key="1">
    <source>
        <dbReference type="EMBL" id="GBM37230.1"/>
    </source>
</evidence>
<reference evidence="1 2" key="1">
    <citation type="journal article" date="2019" name="Sci. Rep.">
        <title>Orb-weaving spider Araneus ventricosus genome elucidates the spidroin gene catalogue.</title>
        <authorList>
            <person name="Kono N."/>
            <person name="Nakamura H."/>
            <person name="Ohtoshi R."/>
            <person name="Moran D.A.P."/>
            <person name="Shinohara A."/>
            <person name="Yoshida Y."/>
            <person name="Fujiwara M."/>
            <person name="Mori M."/>
            <person name="Tomita M."/>
            <person name="Arakawa K."/>
        </authorList>
    </citation>
    <scope>NUCLEOTIDE SEQUENCE [LARGE SCALE GENOMIC DNA]</scope>
</reference>
<dbReference type="AlphaFoldDB" id="A0A4Y2F722"/>
<evidence type="ECO:0000313" key="2">
    <source>
        <dbReference type="Proteomes" id="UP000499080"/>
    </source>
</evidence>
<organism evidence="1 2">
    <name type="scientific">Araneus ventricosus</name>
    <name type="common">Orbweaver spider</name>
    <name type="synonym">Epeira ventricosa</name>
    <dbReference type="NCBI Taxonomy" id="182803"/>
    <lineage>
        <taxon>Eukaryota</taxon>
        <taxon>Metazoa</taxon>
        <taxon>Ecdysozoa</taxon>
        <taxon>Arthropoda</taxon>
        <taxon>Chelicerata</taxon>
        <taxon>Arachnida</taxon>
        <taxon>Araneae</taxon>
        <taxon>Araneomorphae</taxon>
        <taxon>Entelegynae</taxon>
        <taxon>Araneoidea</taxon>
        <taxon>Araneidae</taxon>
        <taxon>Araneus</taxon>
    </lineage>
</organism>
<accession>A0A4Y2F722</accession>
<dbReference type="Proteomes" id="UP000499080">
    <property type="component" value="Unassembled WGS sequence"/>
</dbReference>
<name>A0A4Y2F722_ARAVE</name>
<dbReference type="EMBL" id="BGPR01095106">
    <property type="protein sequence ID" value="GBM37230.1"/>
    <property type="molecule type" value="Genomic_DNA"/>
</dbReference>
<proteinExistence type="predicted"/>
<sequence length="123" mass="14191">MGILERGYSPFITDFVCKAGHSPLLHFGTFGTREGKTNRQGQKLKKFGANGLEVVEFQRTKNPKLHPPIPIWDLDARVAVEQRIYLHWNLASRLERKLEIPRVVVWWRRRLGGKNSTTVNQVS</sequence>
<comment type="caution">
    <text evidence="1">The sequence shown here is derived from an EMBL/GenBank/DDBJ whole genome shotgun (WGS) entry which is preliminary data.</text>
</comment>